<accession>A0A813CHP2</accession>
<dbReference type="Proteomes" id="UP000601435">
    <property type="component" value="Unassembled WGS sequence"/>
</dbReference>
<dbReference type="OrthoDB" id="438707at2759"/>
<comment type="caution">
    <text evidence="2">The sequence shown here is derived from an EMBL/GenBank/DDBJ whole genome shotgun (WGS) entry which is preliminary data.</text>
</comment>
<gene>
    <name evidence="2" type="primary">FAM186A</name>
    <name evidence="2" type="ORF">SNEC2469_LOCUS35314</name>
</gene>
<proteinExistence type="predicted"/>
<keyword evidence="3" id="KW-1185">Reference proteome</keyword>
<evidence type="ECO:0000313" key="2">
    <source>
        <dbReference type="EMBL" id="CAE7944341.1"/>
    </source>
</evidence>
<feature type="region of interest" description="Disordered" evidence="1">
    <location>
        <begin position="159"/>
        <end position="200"/>
    </location>
</feature>
<evidence type="ECO:0000313" key="3">
    <source>
        <dbReference type="Proteomes" id="UP000601435"/>
    </source>
</evidence>
<name>A0A813CHP2_9DINO</name>
<dbReference type="EMBL" id="CAJNJA010101585">
    <property type="protein sequence ID" value="CAE7944341.1"/>
    <property type="molecule type" value="Genomic_DNA"/>
</dbReference>
<organism evidence="2 3">
    <name type="scientific">Symbiodinium necroappetens</name>
    <dbReference type="NCBI Taxonomy" id="1628268"/>
    <lineage>
        <taxon>Eukaryota</taxon>
        <taxon>Sar</taxon>
        <taxon>Alveolata</taxon>
        <taxon>Dinophyceae</taxon>
        <taxon>Suessiales</taxon>
        <taxon>Symbiodiniaceae</taxon>
        <taxon>Symbiodinium</taxon>
    </lineage>
</organism>
<sequence>MADNSFAWAASKGRLRTNEVHKTEEAKLVIEEKFVNRTERGTKKSLSAEAEDEDGYILDDDVPGAEAEETEHKPSDGLPASKSRHVFPTLRKNDNPLTTLPSFLGILAKKIENGCLEQEKLKKMNYPRATEQLVSIATHMQTLLDQMNGLYKTLTEKEAELPTEQQPSWGIDDTVEPKGSAGDDRKPSKKKRSDSESSDDLADALMINMERGADARSVVRMAAIAAKRMKKLGVIDPEIDRIGRLGAGNYHNAARNLHKFVHREGQTLPIPISTTPLKIRKKGGGCVDVNYPILRLTDWLEFILGTAGGQFCLAGYHTWETGFEDVFSRFWERLRPSNESHDIYVKKTAEERARTIPMCIHGDEGRGLAKVPVLITNFQCVVPWLGEDHLNTHGHSYCTRLLHSIMPGSCYAPGDKTIDGLHQAIAAEFIQLFERGVTVEVSKLITQKSF</sequence>
<reference evidence="2" key="1">
    <citation type="submission" date="2021-02" db="EMBL/GenBank/DDBJ databases">
        <authorList>
            <person name="Dougan E. K."/>
            <person name="Rhodes N."/>
            <person name="Thang M."/>
            <person name="Chan C."/>
        </authorList>
    </citation>
    <scope>NUCLEOTIDE SEQUENCE</scope>
</reference>
<dbReference type="AlphaFoldDB" id="A0A813CHP2"/>
<protein>
    <submittedName>
        <fullName evidence="2">FAM186A protein</fullName>
    </submittedName>
</protein>
<feature type="compositionally biased region" description="Acidic residues" evidence="1">
    <location>
        <begin position="49"/>
        <end position="59"/>
    </location>
</feature>
<feature type="region of interest" description="Disordered" evidence="1">
    <location>
        <begin position="39"/>
        <end position="59"/>
    </location>
</feature>
<evidence type="ECO:0000256" key="1">
    <source>
        <dbReference type="SAM" id="MobiDB-lite"/>
    </source>
</evidence>